<name>I0YM91_COCSC</name>
<dbReference type="eggNOG" id="KOG2247">
    <property type="taxonomic scope" value="Eukaryota"/>
</dbReference>
<dbReference type="GO" id="GO:0030991">
    <property type="term" value="C:intraciliary transport particle A"/>
    <property type="evidence" value="ECO:0007669"/>
    <property type="project" value="TreeGrafter"/>
</dbReference>
<gene>
    <name evidence="2" type="ORF">COCSUDRAFT_83561</name>
</gene>
<dbReference type="InterPro" id="IPR015943">
    <property type="entry name" value="WD40/YVTN_repeat-like_dom_sf"/>
</dbReference>
<dbReference type="InterPro" id="IPR040379">
    <property type="entry name" value="WDR19/dyf-2"/>
</dbReference>
<keyword evidence="3" id="KW-1185">Reference proteome</keyword>
<dbReference type="Pfam" id="PF15911">
    <property type="entry name" value="Beta-prop_WDR19_2nd"/>
    <property type="match status" value="1"/>
</dbReference>
<dbReference type="Proteomes" id="UP000007264">
    <property type="component" value="Unassembled WGS sequence"/>
</dbReference>
<dbReference type="InterPro" id="IPR039468">
    <property type="entry name" value="WDR19_WD40_rpt"/>
</dbReference>
<dbReference type="RefSeq" id="XP_005644054.1">
    <property type="nucleotide sequence ID" value="XM_005643997.1"/>
</dbReference>
<dbReference type="GO" id="GO:0060271">
    <property type="term" value="P:cilium assembly"/>
    <property type="evidence" value="ECO:0007669"/>
    <property type="project" value="TreeGrafter"/>
</dbReference>
<proteinExistence type="predicted"/>
<dbReference type="AlphaFoldDB" id="I0YM91"/>
<reference evidence="2 3" key="1">
    <citation type="journal article" date="2012" name="Genome Biol.">
        <title>The genome of the polar eukaryotic microalga coccomyxa subellipsoidea reveals traits of cold adaptation.</title>
        <authorList>
            <person name="Blanc G."/>
            <person name="Agarkova I."/>
            <person name="Grimwood J."/>
            <person name="Kuo A."/>
            <person name="Brueggeman A."/>
            <person name="Dunigan D."/>
            <person name="Gurnon J."/>
            <person name="Ladunga I."/>
            <person name="Lindquist E."/>
            <person name="Lucas S."/>
            <person name="Pangilinan J."/>
            <person name="Proschold T."/>
            <person name="Salamov A."/>
            <person name="Schmutz J."/>
            <person name="Weeks D."/>
            <person name="Yamada T."/>
            <person name="Claverie J.M."/>
            <person name="Grigoriev I."/>
            <person name="Van Etten J."/>
            <person name="Lomsadze A."/>
            <person name="Borodovsky M."/>
        </authorList>
    </citation>
    <scope>NUCLEOTIDE SEQUENCE [LARGE SCALE GENOMIC DNA]</scope>
    <source>
        <strain evidence="2 3">C-169</strain>
    </source>
</reference>
<dbReference type="PANTHER" id="PTHR14920">
    <property type="entry name" value="OSMOTIC AVOIDANCE ABNORMAL PROTEIN 1/WD REPEAT MEMBRANE PROTEIN"/>
    <property type="match status" value="1"/>
</dbReference>
<feature type="domain" description="WDR19 WD40 repeat" evidence="1">
    <location>
        <begin position="156"/>
        <end position="304"/>
    </location>
</feature>
<evidence type="ECO:0000313" key="2">
    <source>
        <dbReference type="EMBL" id="EIE19510.1"/>
    </source>
</evidence>
<dbReference type="STRING" id="574566.I0YM91"/>
<dbReference type="GO" id="GO:0035721">
    <property type="term" value="P:intraciliary retrograde transport"/>
    <property type="evidence" value="ECO:0007669"/>
    <property type="project" value="InterPro"/>
</dbReference>
<dbReference type="InterPro" id="IPR036322">
    <property type="entry name" value="WD40_repeat_dom_sf"/>
</dbReference>
<dbReference type="EMBL" id="AGSI01000019">
    <property type="protein sequence ID" value="EIE19510.1"/>
    <property type="molecule type" value="Genomic_DNA"/>
</dbReference>
<dbReference type="KEGG" id="csl:COCSUDRAFT_83561"/>
<dbReference type="GO" id="GO:0005929">
    <property type="term" value="C:cilium"/>
    <property type="evidence" value="ECO:0007669"/>
    <property type="project" value="TreeGrafter"/>
</dbReference>
<organism evidence="2 3">
    <name type="scientific">Coccomyxa subellipsoidea (strain C-169)</name>
    <name type="common">Green microalga</name>
    <dbReference type="NCBI Taxonomy" id="574566"/>
    <lineage>
        <taxon>Eukaryota</taxon>
        <taxon>Viridiplantae</taxon>
        <taxon>Chlorophyta</taxon>
        <taxon>core chlorophytes</taxon>
        <taxon>Trebouxiophyceae</taxon>
        <taxon>Trebouxiophyceae incertae sedis</taxon>
        <taxon>Coccomyxaceae</taxon>
        <taxon>Coccomyxa</taxon>
        <taxon>Coccomyxa subellipsoidea</taxon>
    </lineage>
</organism>
<evidence type="ECO:0000259" key="1">
    <source>
        <dbReference type="Pfam" id="PF15911"/>
    </source>
</evidence>
<protein>
    <recommendedName>
        <fullName evidence="1">WDR19 WD40 repeat domain-containing protein</fullName>
    </recommendedName>
</protein>
<dbReference type="PANTHER" id="PTHR14920:SF0">
    <property type="entry name" value="WD REPEAT DOMAIN 19"/>
    <property type="match status" value="1"/>
</dbReference>
<comment type="caution">
    <text evidence="2">The sequence shown here is derived from an EMBL/GenBank/DDBJ whole genome shotgun (WGS) entry which is preliminary data.</text>
</comment>
<evidence type="ECO:0000313" key="3">
    <source>
        <dbReference type="Proteomes" id="UP000007264"/>
    </source>
</evidence>
<sequence length="367" mass="38378">MEGIIVVVSAPSKGPASQMQVYNCFANALTASAFCAAAGRAAVASGGRVAVLAVAETVQECREDAVSIPGDVSSLSWSPDGLLLAVSSMDGPVHVFLAALPAVCAVRDCSIACLTNLREVTITDFSTGAGSKLRCPVVVEPAFLALGTHHLAVGLDCKIACTRQGDLWYYSCEDRACVAEHRLHNGPAAFISPERSGVRTLCSTNDGHMIVHSALDNSCVAVPAFQGPLVAALWDALDRNVFLLSSGKMLHVFVLELTAINGPGIKHLGSQPASAELSPVLLVGGRLISQHTNGSLDSTILDTHKPLEAVDVGVRGDERLLMRVRAAIAIGRMQQARDTAAMLNKTAGWQALAAAAVHSMDIQLAIE</sequence>
<dbReference type="Gene3D" id="2.130.10.10">
    <property type="entry name" value="YVTN repeat-like/Quinoprotein amine dehydrogenase"/>
    <property type="match status" value="1"/>
</dbReference>
<dbReference type="GeneID" id="17037318"/>
<dbReference type="SUPFAM" id="SSF50978">
    <property type="entry name" value="WD40 repeat-like"/>
    <property type="match status" value="1"/>
</dbReference>
<dbReference type="OrthoDB" id="509619at2759"/>
<accession>I0YM91</accession>